<dbReference type="RefSeq" id="WP_337312122.1">
    <property type="nucleotide sequence ID" value="NZ_JAEKNS010000107.1"/>
</dbReference>
<reference evidence="8 9" key="1">
    <citation type="submission" date="2020-10" db="EMBL/GenBank/DDBJ databases">
        <title>Ca. Dormibacterota MAGs.</title>
        <authorList>
            <person name="Montgomery K."/>
        </authorList>
    </citation>
    <scope>NUCLEOTIDE SEQUENCE [LARGE SCALE GENOMIC DNA]</scope>
    <source>
        <strain evidence="8">SC8812_S17_18</strain>
    </source>
</reference>
<feature type="domain" description="RNA polymerase sigma-70 region 2" evidence="6">
    <location>
        <begin position="23"/>
        <end position="83"/>
    </location>
</feature>
<evidence type="ECO:0000313" key="8">
    <source>
        <dbReference type="EMBL" id="MBJ7595215.1"/>
    </source>
</evidence>
<evidence type="ECO:0000256" key="3">
    <source>
        <dbReference type="ARBA" id="ARBA00023082"/>
    </source>
</evidence>
<dbReference type="GO" id="GO:0006352">
    <property type="term" value="P:DNA-templated transcription initiation"/>
    <property type="evidence" value="ECO:0007669"/>
    <property type="project" value="InterPro"/>
</dbReference>
<proteinExistence type="inferred from homology"/>
<dbReference type="InterPro" id="IPR014284">
    <property type="entry name" value="RNA_pol_sigma-70_dom"/>
</dbReference>
<dbReference type="SUPFAM" id="SSF88946">
    <property type="entry name" value="Sigma2 domain of RNA polymerase sigma factors"/>
    <property type="match status" value="1"/>
</dbReference>
<dbReference type="Pfam" id="PF08281">
    <property type="entry name" value="Sigma70_r4_2"/>
    <property type="match status" value="1"/>
</dbReference>
<evidence type="ECO:0000256" key="2">
    <source>
        <dbReference type="ARBA" id="ARBA00023015"/>
    </source>
</evidence>
<organism evidence="8 9">
    <name type="scientific">Candidatus Aeolococcus gillhamiae</name>
    <dbReference type="NCBI Taxonomy" id="3127015"/>
    <lineage>
        <taxon>Bacteria</taxon>
        <taxon>Bacillati</taxon>
        <taxon>Candidatus Dormiibacterota</taxon>
        <taxon>Candidatus Dormibacteria</taxon>
        <taxon>Candidatus Aeolococcales</taxon>
        <taxon>Candidatus Aeolococcaceae</taxon>
        <taxon>Candidatus Aeolococcus</taxon>
    </lineage>
</organism>
<evidence type="ECO:0000256" key="1">
    <source>
        <dbReference type="ARBA" id="ARBA00010641"/>
    </source>
</evidence>
<keyword evidence="2" id="KW-0805">Transcription regulation</keyword>
<dbReference type="InterPro" id="IPR013249">
    <property type="entry name" value="RNA_pol_sigma70_r4_t2"/>
</dbReference>
<keyword evidence="4" id="KW-0238">DNA-binding</keyword>
<dbReference type="InterPro" id="IPR013324">
    <property type="entry name" value="RNA_pol_sigma_r3/r4-like"/>
</dbReference>
<dbReference type="Gene3D" id="1.10.10.10">
    <property type="entry name" value="Winged helix-like DNA-binding domain superfamily/Winged helix DNA-binding domain"/>
    <property type="match status" value="1"/>
</dbReference>
<evidence type="ECO:0000259" key="7">
    <source>
        <dbReference type="Pfam" id="PF08281"/>
    </source>
</evidence>
<sequence>MTSLPARSAADHAAFEGSVAPEARRLFGLALTILGDRGEAEDAVQETMFSAWRTWSTLREPSKLSAWLTRICVNHCIHRRRGLVRRILWSSDQWLTATTAPPPTLDRRLAGFDRAFRRLSPHQRAVFTLHVHHGYTLDECAGLIGCRPGTARSHLGRAVATLRKELADV</sequence>
<keyword evidence="5" id="KW-0804">Transcription</keyword>
<feature type="domain" description="RNA polymerase sigma factor 70 region 4 type 2" evidence="7">
    <location>
        <begin position="112"/>
        <end position="162"/>
    </location>
</feature>
<dbReference type="InterPro" id="IPR013325">
    <property type="entry name" value="RNA_pol_sigma_r2"/>
</dbReference>
<dbReference type="GO" id="GO:0016987">
    <property type="term" value="F:sigma factor activity"/>
    <property type="evidence" value="ECO:0007669"/>
    <property type="project" value="UniProtKB-KW"/>
</dbReference>
<dbReference type="PANTHER" id="PTHR43133:SF8">
    <property type="entry name" value="RNA POLYMERASE SIGMA FACTOR HI_1459-RELATED"/>
    <property type="match status" value="1"/>
</dbReference>
<dbReference type="EMBL" id="JAEKNS010000107">
    <property type="protein sequence ID" value="MBJ7595215.1"/>
    <property type="molecule type" value="Genomic_DNA"/>
</dbReference>
<evidence type="ECO:0000256" key="4">
    <source>
        <dbReference type="ARBA" id="ARBA00023125"/>
    </source>
</evidence>
<dbReference type="Pfam" id="PF04542">
    <property type="entry name" value="Sigma70_r2"/>
    <property type="match status" value="1"/>
</dbReference>
<protein>
    <submittedName>
        <fullName evidence="8">RNA polymerase sigma factor</fullName>
    </submittedName>
</protein>
<dbReference type="SUPFAM" id="SSF88659">
    <property type="entry name" value="Sigma3 and sigma4 domains of RNA polymerase sigma factors"/>
    <property type="match status" value="1"/>
</dbReference>
<comment type="similarity">
    <text evidence="1">Belongs to the sigma-70 factor family. ECF subfamily.</text>
</comment>
<name>A0A934K3P3_9BACT</name>
<dbReference type="InterPro" id="IPR007627">
    <property type="entry name" value="RNA_pol_sigma70_r2"/>
</dbReference>
<comment type="caution">
    <text evidence="8">The sequence shown here is derived from an EMBL/GenBank/DDBJ whole genome shotgun (WGS) entry which is preliminary data.</text>
</comment>
<evidence type="ECO:0000313" key="9">
    <source>
        <dbReference type="Proteomes" id="UP000606991"/>
    </source>
</evidence>
<accession>A0A934K3P3</accession>
<dbReference type="PANTHER" id="PTHR43133">
    <property type="entry name" value="RNA POLYMERASE ECF-TYPE SIGMA FACTO"/>
    <property type="match status" value="1"/>
</dbReference>
<dbReference type="InterPro" id="IPR036388">
    <property type="entry name" value="WH-like_DNA-bd_sf"/>
</dbReference>
<gene>
    <name evidence="8" type="ORF">JF886_10210</name>
</gene>
<dbReference type="Proteomes" id="UP000606991">
    <property type="component" value="Unassembled WGS sequence"/>
</dbReference>
<dbReference type="NCBIfam" id="TIGR02937">
    <property type="entry name" value="sigma70-ECF"/>
    <property type="match status" value="1"/>
</dbReference>
<evidence type="ECO:0000259" key="6">
    <source>
        <dbReference type="Pfam" id="PF04542"/>
    </source>
</evidence>
<dbReference type="Gene3D" id="1.10.1740.10">
    <property type="match status" value="1"/>
</dbReference>
<dbReference type="InterPro" id="IPR039425">
    <property type="entry name" value="RNA_pol_sigma-70-like"/>
</dbReference>
<dbReference type="AlphaFoldDB" id="A0A934K3P3"/>
<evidence type="ECO:0000256" key="5">
    <source>
        <dbReference type="ARBA" id="ARBA00023163"/>
    </source>
</evidence>
<dbReference type="GO" id="GO:0003677">
    <property type="term" value="F:DNA binding"/>
    <property type="evidence" value="ECO:0007669"/>
    <property type="project" value="UniProtKB-KW"/>
</dbReference>
<keyword evidence="3" id="KW-0731">Sigma factor</keyword>